<reference evidence="4" key="1">
    <citation type="journal article" date="2019" name="Int. J. Syst. Evol. Microbiol.">
        <title>The Global Catalogue of Microorganisms (GCM) 10K type strain sequencing project: providing services to taxonomists for standard genome sequencing and annotation.</title>
        <authorList>
            <consortium name="The Broad Institute Genomics Platform"/>
            <consortium name="The Broad Institute Genome Sequencing Center for Infectious Disease"/>
            <person name="Wu L."/>
            <person name="Ma J."/>
        </authorList>
    </citation>
    <scope>NUCLEOTIDE SEQUENCE [LARGE SCALE GENOMIC DNA]</scope>
    <source>
        <strain evidence="4">NBRC 113072</strain>
    </source>
</reference>
<feature type="signal peptide" evidence="2">
    <location>
        <begin position="1"/>
        <end position="32"/>
    </location>
</feature>
<feature type="chain" id="PRO_5046892493" evidence="2">
    <location>
        <begin position="33"/>
        <end position="412"/>
    </location>
</feature>
<keyword evidence="2" id="KW-0732">Signal</keyword>
<evidence type="ECO:0000313" key="4">
    <source>
        <dbReference type="Proteomes" id="UP001157126"/>
    </source>
</evidence>
<comment type="caution">
    <text evidence="3">The sequence shown here is derived from an EMBL/GenBank/DDBJ whole genome shotgun (WGS) entry which is preliminary data.</text>
</comment>
<protein>
    <submittedName>
        <fullName evidence="3">Uncharacterized protein</fullName>
    </submittedName>
</protein>
<evidence type="ECO:0000313" key="3">
    <source>
        <dbReference type="EMBL" id="GMA41083.1"/>
    </source>
</evidence>
<keyword evidence="4" id="KW-1185">Reference proteome</keyword>
<gene>
    <name evidence="3" type="ORF">GCM10025883_31280</name>
</gene>
<accession>A0ABQ6IUW7</accession>
<name>A0ABQ6IUW7_9MICO</name>
<dbReference type="Proteomes" id="UP001157126">
    <property type="component" value="Unassembled WGS sequence"/>
</dbReference>
<proteinExistence type="predicted"/>
<evidence type="ECO:0000256" key="1">
    <source>
        <dbReference type="SAM" id="MobiDB-lite"/>
    </source>
</evidence>
<feature type="compositionally biased region" description="Low complexity" evidence="1">
    <location>
        <begin position="395"/>
        <end position="412"/>
    </location>
</feature>
<feature type="region of interest" description="Disordered" evidence="1">
    <location>
        <begin position="382"/>
        <end position="412"/>
    </location>
</feature>
<dbReference type="EMBL" id="BSUO01000001">
    <property type="protein sequence ID" value="GMA41083.1"/>
    <property type="molecule type" value="Genomic_DNA"/>
</dbReference>
<organism evidence="3 4">
    <name type="scientific">Mobilicoccus caccae</name>
    <dbReference type="NCBI Taxonomy" id="1859295"/>
    <lineage>
        <taxon>Bacteria</taxon>
        <taxon>Bacillati</taxon>
        <taxon>Actinomycetota</taxon>
        <taxon>Actinomycetes</taxon>
        <taxon>Micrococcales</taxon>
        <taxon>Dermatophilaceae</taxon>
        <taxon>Mobilicoccus</taxon>
    </lineage>
</organism>
<dbReference type="RefSeq" id="WP_284304679.1">
    <property type="nucleotide sequence ID" value="NZ_BSUO01000001.1"/>
</dbReference>
<sequence length="412" mass="42853">MSTARPVRTARTIAATVALGLTGVGLAVPATAATAPKALAIKASQYPRLIDRPGSDNDSIQFTNVPGIDWKLNGTSVAFTGGKSVADSPVTAASTVTFAAVTGDPKYTFTVPAGLPSQWTFPAPSSTPAPPVDVSTISATWNDVPGKRDSVTLTNVKGVVWTVTTGSTTATYDSASFGTKTDRVVPAVPGSTAVTVAPDAGYTLSETAPTFTNTLTEADTVILPATLNDRVSVGDNPADAHKGYGPGAAYETVKIEGLPGVVWKIGSSTKKVTVKGTAYLRVDPDDLVANKVKVEALALKGYQLPDGYAPKDVDFTDGAMAAKVVKNEDIKESDLAGTAKDTLKLTSDRSFTWWVGQPVKQRDGSEKIVYKAVKADKTGVATYKPRFTKGRRPPRCSSSLSPTAGSPSARPS</sequence>
<evidence type="ECO:0000256" key="2">
    <source>
        <dbReference type="SAM" id="SignalP"/>
    </source>
</evidence>